<sequence length="401" mass="43276">MRNPFSIASSLSAAALALVALPALADEPKVTNQGVTPTEIVLGTHQDLSGPIKSWGVPVTNGMKLAVEEINAAGGINGRKIKLIVEDSGYDPKRAVLASQKLVEKDKIFAMLAPMGSPTVLAAQDILLDAGVPQLFPVTSAAFTYQMDPKKPQERLKFNNVPPYTESVRAGARYLMQDKGLKKPCIMYQDDEFGKNVLDGFNQAVADVKLTPAAVTSYKRGASDFSSQVAKMKADGCDFVVLGTIVRETVGAMSEAKKIGFAPIFFGSTAANVVEVPELGKEVAEGFYAVGGMEIPYRDTATGKAKDWAEAYYKTYKMEPNTQSALGYDEVMMFAHYAKLAGKDLTGAKFLAAMESGDVFKDIFGMPPAKFSKTDHLSANVYLLQQVKNGRWVVLKSDLKN</sequence>
<dbReference type="SUPFAM" id="SSF53822">
    <property type="entry name" value="Periplasmic binding protein-like I"/>
    <property type="match status" value="1"/>
</dbReference>
<dbReference type="Proteomes" id="UP000190092">
    <property type="component" value="Unassembled WGS sequence"/>
</dbReference>
<proteinExistence type="inferred from homology"/>
<dbReference type="InterPro" id="IPR028081">
    <property type="entry name" value="Leu-bd"/>
</dbReference>
<evidence type="ECO:0000259" key="6">
    <source>
        <dbReference type="Pfam" id="PF13458"/>
    </source>
</evidence>
<gene>
    <name evidence="7" type="ORF">SAMN02745126_03811</name>
</gene>
<feature type="chain" id="PRO_5012278562" evidence="5">
    <location>
        <begin position="26"/>
        <end position="401"/>
    </location>
</feature>
<evidence type="ECO:0000256" key="1">
    <source>
        <dbReference type="ARBA" id="ARBA00010062"/>
    </source>
</evidence>
<evidence type="ECO:0000256" key="5">
    <source>
        <dbReference type="SAM" id="SignalP"/>
    </source>
</evidence>
<dbReference type="Pfam" id="PF13458">
    <property type="entry name" value="Peripla_BP_6"/>
    <property type="match status" value="1"/>
</dbReference>
<keyword evidence="4" id="KW-0029">Amino-acid transport</keyword>
<dbReference type="GO" id="GO:0006865">
    <property type="term" value="P:amino acid transport"/>
    <property type="evidence" value="ECO:0007669"/>
    <property type="project" value="UniProtKB-KW"/>
</dbReference>
<keyword evidence="3 5" id="KW-0732">Signal</keyword>
<evidence type="ECO:0000256" key="3">
    <source>
        <dbReference type="ARBA" id="ARBA00022729"/>
    </source>
</evidence>
<organism evidence="7 8">
    <name type="scientific">Enhydrobacter aerosaccus</name>
    <dbReference type="NCBI Taxonomy" id="225324"/>
    <lineage>
        <taxon>Bacteria</taxon>
        <taxon>Pseudomonadati</taxon>
        <taxon>Pseudomonadota</taxon>
        <taxon>Alphaproteobacteria</taxon>
        <taxon>Hyphomicrobiales</taxon>
        <taxon>Enhydrobacter</taxon>
    </lineage>
</organism>
<dbReference type="PANTHER" id="PTHR47235">
    <property type="entry name" value="BLR6548 PROTEIN"/>
    <property type="match status" value="1"/>
</dbReference>
<evidence type="ECO:0000313" key="8">
    <source>
        <dbReference type="Proteomes" id="UP000190092"/>
    </source>
</evidence>
<comment type="similarity">
    <text evidence="1">Belongs to the leucine-binding protein family.</text>
</comment>
<dbReference type="AlphaFoldDB" id="A0A1T4RHX8"/>
<evidence type="ECO:0000256" key="4">
    <source>
        <dbReference type="ARBA" id="ARBA00022970"/>
    </source>
</evidence>
<keyword evidence="8" id="KW-1185">Reference proteome</keyword>
<evidence type="ECO:0000256" key="2">
    <source>
        <dbReference type="ARBA" id="ARBA00022448"/>
    </source>
</evidence>
<keyword evidence="2" id="KW-0813">Transport</keyword>
<dbReference type="InterPro" id="IPR000709">
    <property type="entry name" value="Leu_Ile_Val-bd"/>
</dbReference>
<accession>A0A1T4RHX8</accession>
<evidence type="ECO:0000313" key="7">
    <source>
        <dbReference type="EMBL" id="SKA15529.1"/>
    </source>
</evidence>
<name>A0A1T4RHX8_9HYPH</name>
<dbReference type="EMBL" id="FUWJ01000005">
    <property type="protein sequence ID" value="SKA15529.1"/>
    <property type="molecule type" value="Genomic_DNA"/>
</dbReference>
<dbReference type="CDD" id="cd06343">
    <property type="entry name" value="PBP1_ABC_ligand_binding-like"/>
    <property type="match status" value="1"/>
</dbReference>
<protein>
    <submittedName>
        <fullName evidence="7">Amino acid/amide ABC transporter substrate-binding protein, HAAT family (TC 3.A.1.4.-)</fullName>
    </submittedName>
</protein>
<dbReference type="PANTHER" id="PTHR47235:SF1">
    <property type="entry name" value="BLR6548 PROTEIN"/>
    <property type="match status" value="1"/>
</dbReference>
<dbReference type="InterPro" id="IPR028082">
    <property type="entry name" value="Peripla_BP_I"/>
</dbReference>
<dbReference type="Gene3D" id="3.40.50.2300">
    <property type="match status" value="2"/>
</dbReference>
<dbReference type="RefSeq" id="WP_218191148.1">
    <property type="nucleotide sequence ID" value="NZ_FUWJ01000005.1"/>
</dbReference>
<dbReference type="PRINTS" id="PR00337">
    <property type="entry name" value="LEUILEVALBP"/>
</dbReference>
<reference evidence="8" key="1">
    <citation type="submission" date="2017-02" db="EMBL/GenBank/DDBJ databases">
        <authorList>
            <person name="Varghese N."/>
            <person name="Submissions S."/>
        </authorList>
    </citation>
    <scope>NUCLEOTIDE SEQUENCE [LARGE SCALE GENOMIC DNA]</scope>
    <source>
        <strain evidence="8">ATCC 27094</strain>
    </source>
</reference>
<feature type="domain" description="Leucine-binding protein" evidence="6">
    <location>
        <begin position="40"/>
        <end position="390"/>
    </location>
</feature>
<feature type="signal peptide" evidence="5">
    <location>
        <begin position="1"/>
        <end position="25"/>
    </location>
</feature>
<dbReference type="STRING" id="225324.SAMN02745126_03811"/>